<dbReference type="InterPro" id="IPR036388">
    <property type="entry name" value="WH-like_DNA-bd_sf"/>
</dbReference>
<dbReference type="PANTHER" id="PTHR48111:SF26">
    <property type="entry name" value="STAGE 0 SPORULATION PROTEIN A HOMOLOG"/>
    <property type="match status" value="1"/>
</dbReference>
<evidence type="ECO:0000256" key="4">
    <source>
        <dbReference type="ARBA" id="ARBA00023015"/>
    </source>
</evidence>
<gene>
    <name evidence="11" type="ORF">GT003_18135</name>
</gene>
<dbReference type="PANTHER" id="PTHR48111">
    <property type="entry name" value="REGULATOR OF RPOS"/>
    <property type="match status" value="1"/>
</dbReference>
<dbReference type="SMART" id="SM00448">
    <property type="entry name" value="REC"/>
    <property type="match status" value="1"/>
</dbReference>
<keyword evidence="12" id="KW-1185">Reference proteome</keyword>
<dbReference type="GO" id="GO:0006355">
    <property type="term" value="P:regulation of DNA-templated transcription"/>
    <property type="evidence" value="ECO:0007669"/>
    <property type="project" value="InterPro"/>
</dbReference>
<evidence type="ECO:0000256" key="1">
    <source>
        <dbReference type="ARBA" id="ARBA00004496"/>
    </source>
</evidence>
<dbReference type="SUPFAM" id="SSF52172">
    <property type="entry name" value="CheY-like"/>
    <property type="match status" value="1"/>
</dbReference>
<dbReference type="SMART" id="SM00862">
    <property type="entry name" value="Trans_reg_C"/>
    <property type="match status" value="1"/>
</dbReference>
<feature type="modified residue" description="4-aspartylphosphate" evidence="7">
    <location>
        <position position="52"/>
    </location>
</feature>
<evidence type="ECO:0000256" key="2">
    <source>
        <dbReference type="ARBA" id="ARBA00022553"/>
    </source>
</evidence>
<dbReference type="Proteomes" id="UP000558113">
    <property type="component" value="Unassembled WGS sequence"/>
</dbReference>
<keyword evidence="5 8" id="KW-0238">DNA-binding</keyword>
<evidence type="ECO:0000256" key="6">
    <source>
        <dbReference type="ARBA" id="ARBA00023163"/>
    </source>
</evidence>
<dbReference type="OrthoDB" id="9790442at2"/>
<dbReference type="FunFam" id="3.40.50.2300:FF:000001">
    <property type="entry name" value="DNA-binding response regulator PhoB"/>
    <property type="match status" value="1"/>
</dbReference>
<keyword evidence="3" id="KW-0902">Two-component regulatory system</keyword>
<dbReference type="Pfam" id="PF00072">
    <property type="entry name" value="Response_reg"/>
    <property type="match status" value="1"/>
</dbReference>
<proteinExistence type="predicted"/>
<dbReference type="CDD" id="cd00383">
    <property type="entry name" value="trans_reg_C"/>
    <property type="match status" value="1"/>
</dbReference>
<keyword evidence="6" id="KW-0804">Transcription</keyword>
<comment type="subcellular location">
    <subcellularLocation>
        <location evidence="1">Cytoplasm</location>
    </subcellularLocation>
</comment>
<dbReference type="PROSITE" id="PS50110">
    <property type="entry name" value="RESPONSE_REGULATORY"/>
    <property type="match status" value="1"/>
</dbReference>
<evidence type="ECO:0000256" key="8">
    <source>
        <dbReference type="PROSITE-ProRule" id="PRU01091"/>
    </source>
</evidence>
<evidence type="ECO:0000313" key="11">
    <source>
        <dbReference type="EMBL" id="NBC70924.1"/>
    </source>
</evidence>
<evidence type="ECO:0000259" key="10">
    <source>
        <dbReference type="PROSITE" id="PS51755"/>
    </source>
</evidence>
<dbReference type="FunFam" id="1.10.10.10:FF:000018">
    <property type="entry name" value="DNA-binding response regulator ResD"/>
    <property type="match status" value="1"/>
</dbReference>
<dbReference type="EMBL" id="JAAAMU010000009">
    <property type="protein sequence ID" value="NBC70924.1"/>
    <property type="molecule type" value="Genomic_DNA"/>
</dbReference>
<evidence type="ECO:0000259" key="9">
    <source>
        <dbReference type="PROSITE" id="PS50110"/>
    </source>
</evidence>
<name>A0A7X5C311_9BACL</name>
<sequence length="229" mass="26257">MKRILIIEDDPVIAEVQHDYLEASGLAADIAERGEQGLEMALRQRYDLILLDLMLPGMDGYEVCRQIRAASNVPILIVSAKKEEVDKIRGFGLGADDYILKPFGLGELVARVKAHLARYDRLVGGGEWRRDELRLHGIRIDRQARRVFVNEAEVPFTAKEYELLLFLAQHPNRAFRKEELFERIWGQDALGDYATVTVHIGKLREKIEPDPSKPRYVETIWGVGYRFNV</sequence>
<reference evidence="11 12" key="1">
    <citation type="submission" date="2020-01" db="EMBL/GenBank/DDBJ databases">
        <title>Paenibacillus soybeanensis sp. nov. isolated from the nodules of soybean (Glycine max(L.) Merr).</title>
        <authorList>
            <person name="Wang H."/>
        </authorList>
    </citation>
    <scope>NUCLEOTIDE SEQUENCE [LARGE SCALE GENOMIC DNA]</scope>
    <source>
        <strain evidence="11 12">DSM 23054</strain>
    </source>
</reference>
<dbReference type="GO" id="GO:0032993">
    <property type="term" value="C:protein-DNA complex"/>
    <property type="evidence" value="ECO:0007669"/>
    <property type="project" value="TreeGrafter"/>
</dbReference>
<dbReference type="RefSeq" id="WP_161700363.1">
    <property type="nucleotide sequence ID" value="NZ_JAAAMU010000009.1"/>
</dbReference>
<feature type="DNA-binding region" description="OmpR/PhoB-type" evidence="8">
    <location>
        <begin position="130"/>
        <end position="229"/>
    </location>
</feature>
<dbReference type="InterPro" id="IPR011006">
    <property type="entry name" value="CheY-like_superfamily"/>
</dbReference>
<keyword evidence="2 7" id="KW-0597">Phosphoprotein</keyword>
<evidence type="ECO:0000256" key="5">
    <source>
        <dbReference type="ARBA" id="ARBA00023125"/>
    </source>
</evidence>
<evidence type="ECO:0000313" key="12">
    <source>
        <dbReference type="Proteomes" id="UP000558113"/>
    </source>
</evidence>
<dbReference type="Gene3D" id="1.10.10.10">
    <property type="entry name" value="Winged helix-like DNA-binding domain superfamily/Winged helix DNA-binding domain"/>
    <property type="match status" value="1"/>
</dbReference>
<comment type="caution">
    <text evidence="11">The sequence shown here is derived from an EMBL/GenBank/DDBJ whole genome shotgun (WGS) entry which is preliminary data.</text>
</comment>
<dbReference type="InterPro" id="IPR001867">
    <property type="entry name" value="OmpR/PhoB-type_DNA-bd"/>
</dbReference>
<dbReference type="GO" id="GO:0005829">
    <property type="term" value="C:cytosol"/>
    <property type="evidence" value="ECO:0007669"/>
    <property type="project" value="TreeGrafter"/>
</dbReference>
<protein>
    <submittedName>
        <fullName evidence="11">Response regulator</fullName>
    </submittedName>
</protein>
<dbReference type="Gene3D" id="3.40.50.2300">
    <property type="match status" value="1"/>
</dbReference>
<dbReference type="CDD" id="cd17574">
    <property type="entry name" value="REC_OmpR"/>
    <property type="match status" value="1"/>
</dbReference>
<dbReference type="Gene3D" id="6.10.250.690">
    <property type="match status" value="1"/>
</dbReference>
<dbReference type="Pfam" id="PF00486">
    <property type="entry name" value="Trans_reg_C"/>
    <property type="match status" value="1"/>
</dbReference>
<dbReference type="AlphaFoldDB" id="A0A7X5C311"/>
<dbReference type="GO" id="GO:0000156">
    <property type="term" value="F:phosphorelay response regulator activity"/>
    <property type="evidence" value="ECO:0007669"/>
    <property type="project" value="TreeGrafter"/>
</dbReference>
<organism evidence="11 12">
    <name type="scientific">Paenibacillus sacheonensis</name>
    <dbReference type="NCBI Taxonomy" id="742054"/>
    <lineage>
        <taxon>Bacteria</taxon>
        <taxon>Bacillati</taxon>
        <taxon>Bacillota</taxon>
        <taxon>Bacilli</taxon>
        <taxon>Bacillales</taxon>
        <taxon>Paenibacillaceae</taxon>
        <taxon>Paenibacillus</taxon>
    </lineage>
</organism>
<dbReference type="SUPFAM" id="SSF46894">
    <property type="entry name" value="C-terminal effector domain of the bipartite response regulators"/>
    <property type="match status" value="1"/>
</dbReference>
<feature type="domain" description="Response regulatory" evidence="9">
    <location>
        <begin position="3"/>
        <end position="116"/>
    </location>
</feature>
<dbReference type="InterPro" id="IPR039420">
    <property type="entry name" value="WalR-like"/>
</dbReference>
<dbReference type="PROSITE" id="PS51755">
    <property type="entry name" value="OMPR_PHOB"/>
    <property type="match status" value="1"/>
</dbReference>
<dbReference type="GO" id="GO:0000976">
    <property type="term" value="F:transcription cis-regulatory region binding"/>
    <property type="evidence" value="ECO:0007669"/>
    <property type="project" value="TreeGrafter"/>
</dbReference>
<evidence type="ECO:0000256" key="3">
    <source>
        <dbReference type="ARBA" id="ARBA00023012"/>
    </source>
</evidence>
<evidence type="ECO:0000256" key="7">
    <source>
        <dbReference type="PROSITE-ProRule" id="PRU00169"/>
    </source>
</evidence>
<dbReference type="InterPro" id="IPR001789">
    <property type="entry name" value="Sig_transdc_resp-reg_receiver"/>
</dbReference>
<accession>A0A7X5C311</accession>
<keyword evidence="4" id="KW-0805">Transcription regulation</keyword>
<dbReference type="InterPro" id="IPR016032">
    <property type="entry name" value="Sig_transdc_resp-reg_C-effctor"/>
</dbReference>
<feature type="domain" description="OmpR/PhoB-type" evidence="10">
    <location>
        <begin position="130"/>
        <end position="229"/>
    </location>
</feature>